<evidence type="ECO:0000313" key="1">
    <source>
        <dbReference type="EMBL" id="MCX3264926.1"/>
    </source>
</evidence>
<sequence>MFVLLVTILASSCKKDEVTNNFKCKVNGELWRPRNSDLKYGHDAEVHLIDEGKTFFVSAYQEGTRQTISFAIFLENEVRPGSHILNGIKNTAEYEDKSKNIKCTSQLGYTGKLQILTLDKKTKRVRGTFSFKAVDNNTKVVADISEGEFNLVYNTY</sequence>
<proteinExistence type="predicted"/>
<dbReference type="InterPro" id="IPR046219">
    <property type="entry name" value="DUF6252"/>
</dbReference>
<dbReference type="Pfam" id="PF19765">
    <property type="entry name" value="DUF6252"/>
    <property type="match status" value="1"/>
</dbReference>
<keyword evidence="2" id="KW-1185">Reference proteome</keyword>
<organism evidence="1 2">
    <name type="scientific">Pedobacter agri</name>
    <dbReference type="NCBI Taxonomy" id="454586"/>
    <lineage>
        <taxon>Bacteria</taxon>
        <taxon>Pseudomonadati</taxon>
        <taxon>Bacteroidota</taxon>
        <taxon>Sphingobacteriia</taxon>
        <taxon>Sphingobacteriales</taxon>
        <taxon>Sphingobacteriaceae</taxon>
        <taxon>Pedobacter</taxon>
    </lineage>
</organism>
<name>A0A9X3I8N8_9SPHI</name>
<evidence type="ECO:0000313" key="2">
    <source>
        <dbReference type="Proteomes" id="UP001142592"/>
    </source>
</evidence>
<gene>
    <name evidence="1" type="ORF">OQZ29_09230</name>
</gene>
<accession>A0A9X3I8N8</accession>
<dbReference type="EMBL" id="JAPJUH010000002">
    <property type="protein sequence ID" value="MCX3264926.1"/>
    <property type="molecule type" value="Genomic_DNA"/>
</dbReference>
<protein>
    <submittedName>
        <fullName evidence="1">DUF6252 family protein</fullName>
    </submittedName>
</protein>
<reference evidence="1" key="1">
    <citation type="submission" date="2022-11" db="EMBL/GenBank/DDBJ databases">
        <authorList>
            <person name="Graham C."/>
            <person name="Newman J.D."/>
        </authorList>
    </citation>
    <scope>NUCLEOTIDE SEQUENCE</scope>
    <source>
        <strain evidence="1">DSM 19486</strain>
    </source>
</reference>
<dbReference type="Proteomes" id="UP001142592">
    <property type="component" value="Unassembled WGS sequence"/>
</dbReference>
<comment type="caution">
    <text evidence="1">The sequence shown here is derived from an EMBL/GenBank/DDBJ whole genome shotgun (WGS) entry which is preliminary data.</text>
</comment>
<dbReference type="AlphaFoldDB" id="A0A9X3I8N8"/>